<feature type="domain" description="OmpR/PhoB-type" evidence="3">
    <location>
        <begin position="13"/>
        <end position="117"/>
    </location>
</feature>
<evidence type="ECO:0000256" key="2">
    <source>
        <dbReference type="PROSITE-ProRule" id="PRU01091"/>
    </source>
</evidence>
<gene>
    <name evidence="4" type="ORF">NCTC13193_01053</name>
</gene>
<dbReference type="EMBL" id="LR134492">
    <property type="protein sequence ID" value="VEI64231.1"/>
    <property type="molecule type" value="Genomic_DNA"/>
</dbReference>
<dbReference type="Pfam" id="PF00486">
    <property type="entry name" value="Trans_reg_C"/>
    <property type="match status" value="1"/>
</dbReference>
<evidence type="ECO:0000256" key="1">
    <source>
        <dbReference type="ARBA" id="ARBA00023125"/>
    </source>
</evidence>
<dbReference type="InterPro" id="IPR016032">
    <property type="entry name" value="Sig_transdc_resp-reg_C-effctor"/>
</dbReference>
<organism evidence="4 5">
    <name type="scientific">Serratia fonticola</name>
    <dbReference type="NCBI Taxonomy" id="47917"/>
    <lineage>
        <taxon>Bacteria</taxon>
        <taxon>Pseudomonadati</taxon>
        <taxon>Pseudomonadota</taxon>
        <taxon>Gammaproteobacteria</taxon>
        <taxon>Enterobacterales</taxon>
        <taxon>Yersiniaceae</taxon>
        <taxon>Serratia</taxon>
    </lineage>
</organism>
<dbReference type="PROSITE" id="PS51755">
    <property type="entry name" value="OMPR_PHOB"/>
    <property type="match status" value="1"/>
</dbReference>
<dbReference type="InterPro" id="IPR036388">
    <property type="entry name" value="WH-like_DNA-bd_sf"/>
</dbReference>
<evidence type="ECO:0000259" key="3">
    <source>
        <dbReference type="PROSITE" id="PS51755"/>
    </source>
</evidence>
<name>A0A3S4X2N3_SERFO</name>
<accession>A0A3S4X2N3</accession>
<dbReference type="GO" id="GO:0000160">
    <property type="term" value="P:phosphorelay signal transduction system"/>
    <property type="evidence" value="ECO:0007669"/>
    <property type="project" value="InterPro"/>
</dbReference>
<dbReference type="SUPFAM" id="SSF46894">
    <property type="entry name" value="C-terminal effector domain of the bipartite response regulators"/>
    <property type="match status" value="1"/>
</dbReference>
<dbReference type="SMART" id="SM00862">
    <property type="entry name" value="Trans_reg_C"/>
    <property type="match status" value="1"/>
</dbReference>
<dbReference type="GO" id="GO:0003677">
    <property type="term" value="F:DNA binding"/>
    <property type="evidence" value="ECO:0007669"/>
    <property type="project" value="UniProtKB-UniRule"/>
</dbReference>
<sequence length="126" mass="14755">MENRLYGFLIDDDIQFDIANRRLLYYSDGASERTLFFKVISLNEIQTRLLIYLLANSRDAVIYKNDIMRNVWEEINLSSSSQRLWHAINELRRKLASLGLPEDFIANVHGIGYCVDNHRVSSLFIK</sequence>
<dbReference type="InterPro" id="IPR001867">
    <property type="entry name" value="OmpR/PhoB-type_DNA-bd"/>
</dbReference>
<dbReference type="RefSeq" id="WP_141131210.1">
    <property type="nucleotide sequence ID" value="NZ_CAMISI010000001.1"/>
</dbReference>
<dbReference type="Gene3D" id="1.10.10.10">
    <property type="entry name" value="Winged helix-like DNA-binding domain superfamily/Winged helix DNA-binding domain"/>
    <property type="match status" value="1"/>
</dbReference>
<reference evidence="4 5" key="1">
    <citation type="submission" date="2018-12" db="EMBL/GenBank/DDBJ databases">
        <authorList>
            <consortium name="Pathogen Informatics"/>
        </authorList>
    </citation>
    <scope>NUCLEOTIDE SEQUENCE [LARGE SCALE GENOMIC DNA]</scope>
    <source>
        <strain evidence="4 5">NCTC13193</strain>
    </source>
</reference>
<evidence type="ECO:0000313" key="5">
    <source>
        <dbReference type="Proteomes" id="UP000270487"/>
    </source>
</evidence>
<protein>
    <submittedName>
        <fullName evidence="4">Transcriptional regulatory protein, C terminal</fullName>
    </submittedName>
</protein>
<evidence type="ECO:0000313" key="4">
    <source>
        <dbReference type="EMBL" id="VEI64231.1"/>
    </source>
</evidence>
<dbReference type="AlphaFoldDB" id="A0A3S4X2N3"/>
<dbReference type="GO" id="GO:0006355">
    <property type="term" value="P:regulation of DNA-templated transcription"/>
    <property type="evidence" value="ECO:0007669"/>
    <property type="project" value="InterPro"/>
</dbReference>
<dbReference type="Proteomes" id="UP000270487">
    <property type="component" value="Chromosome"/>
</dbReference>
<proteinExistence type="predicted"/>
<keyword evidence="1 2" id="KW-0238">DNA-binding</keyword>
<feature type="DNA-binding region" description="OmpR/PhoB-type" evidence="2">
    <location>
        <begin position="13"/>
        <end position="117"/>
    </location>
</feature>